<proteinExistence type="predicted"/>
<dbReference type="PANTHER" id="PTHR33744">
    <property type="entry name" value="CARBOHYDRATE DIACID REGULATOR"/>
    <property type="match status" value="1"/>
</dbReference>
<accession>A0A2R5EPX8</accession>
<sequence length="427" mass="48207">MTELDASFGRAFERAFDSLEALADTISESLQSQVTIEDDHHNVIGYSSHQLESDTARLSTIIERRVPNSVLSGLRKKGILQLLESVAHSVRIPAISEIGLGARLAVCIKNNHTVLGYIWVVDSGNLIEGHAERVIEKSAEIAKRFLLKQRSWKAKQDKTHDEFIWKLLTDSYQSETMIRKDAEALPLLLPDCYHIVIFECDVPINDEKVARLRLALTAKSQARLACLTASQNHLIAILSLYSTASNKADLTSFIHTFVQGVNGKKEVNIIAFGCSGKYDKYTRASNAYKETLHILSLKKLLPFHTRQVVHYDDLGFLMHVPSIIEQKKNSDYSSPLLQLLREHDRESKSDFMKTLATYLSLNCNAKDTAALLHIHANTLNYRLNRISEITGQSLKNSNDFVSIYLDILTEETSSINQWLPSRQDRND</sequence>
<dbReference type="AlphaFoldDB" id="A0A2R5EPX8"/>
<comment type="caution">
    <text evidence="2">The sequence shown here is derived from an EMBL/GenBank/DDBJ whole genome shotgun (WGS) entry which is preliminary data.</text>
</comment>
<dbReference type="EMBL" id="BDQX01000028">
    <property type="protein sequence ID" value="GBG05823.1"/>
    <property type="molecule type" value="Genomic_DNA"/>
</dbReference>
<dbReference type="Pfam" id="PF13556">
    <property type="entry name" value="HTH_30"/>
    <property type="match status" value="1"/>
</dbReference>
<dbReference type="InterPro" id="IPR025736">
    <property type="entry name" value="PucR_C-HTH_dom"/>
</dbReference>
<evidence type="ECO:0000259" key="1">
    <source>
        <dbReference type="Pfam" id="PF13556"/>
    </source>
</evidence>
<name>A0A2R5EPX8_9BACL</name>
<reference evidence="2 3" key="1">
    <citation type="submission" date="2017-08" db="EMBL/GenBank/DDBJ databases">
        <title>Substantial Increase in Enzyme Production by Combined Drug-Resistance Mutations in Paenibacillus agaridevorans.</title>
        <authorList>
            <person name="Tanaka Y."/>
            <person name="Funane K."/>
            <person name="Hosaka T."/>
            <person name="Shiwa Y."/>
            <person name="Fujita N."/>
            <person name="Miyazaki T."/>
            <person name="Yoshikawa H."/>
            <person name="Murakami K."/>
            <person name="Kasahara K."/>
            <person name="Inaoka T."/>
            <person name="Hiraga Y."/>
            <person name="Ochi K."/>
        </authorList>
    </citation>
    <scope>NUCLEOTIDE SEQUENCE [LARGE SCALE GENOMIC DNA]</scope>
    <source>
        <strain evidence="2 3">T-3040</strain>
    </source>
</reference>
<evidence type="ECO:0000313" key="2">
    <source>
        <dbReference type="EMBL" id="GBG05823.1"/>
    </source>
</evidence>
<dbReference type="Proteomes" id="UP000245202">
    <property type="component" value="Unassembled WGS sequence"/>
</dbReference>
<evidence type="ECO:0000313" key="3">
    <source>
        <dbReference type="Proteomes" id="UP000245202"/>
    </source>
</evidence>
<dbReference type="InterPro" id="IPR051448">
    <property type="entry name" value="CdaR-like_regulators"/>
</dbReference>
<feature type="domain" description="PucR C-terminal helix-turn-helix" evidence="1">
    <location>
        <begin position="352"/>
        <end position="407"/>
    </location>
</feature>
<dbReference type="Gene3D" id="1.10.10.2840">
    <property type="entry name" value="PucR C-terminal helix-turn-helix domain"/>
    <property type="match status" value="1"/>
</dbReference>
<dbReference type="InterPro" id="IPR042070">
    <property type="entry name" value="PucR_C-HTH_sf"/>
</dbReference>
<gene>
    <name evidence="2" type="ORF">PAT3040_00308</name>
</gene>
<keyword evidence="3" id="KW-1185">Reference proteome</keyword>
<dbReference type="PANTHER" id="PTHR33744:SF1">
    <property type="entry name" value="DNA-BINDING TRANSCRIPTIONAL ACTIVATOR ADER"/>
    <property type="match status" value="1"/>
</dbReference>
<dbReference type="RefSeq" id="WP_108991267.1">
    <property type="nucleotide sequence ID" value="NZ_BDQX01000028.1"/>
</dbReference>
<protein>
    <recommendedName>
        <fullName evidence="1">PucR C-terminal helix-turn-helix domain-containing protein</fullName>
    </recommendedName>
</protein>
<organism evidence="2 3">
    <name type="scientific">Paenibacillus agaridevorans</name>
    <dbReference type="NCBI Taxonomy" id="171404"/>
    <lineage>
        <taxon>Bacteria</taxon>
        <taxon>Bacillati</taxon>
        <taxon>Bacillota</taxon>
        <taxon>Bacilli</taxon>
        <taxon>Bacillales</taxon>
        <taxon>Paenibacillaceae</taxon>
        <taxon>Paenibacillus</taxon>
    </lineage>
</organism>